<evidence type="ECO:0000259" key="1">
    <source>
        <dbReference type="Pfam" id="PF06983"/>
    </source>
</evidence>
<dbReference type="Proteomes" id="UP000051820">
    <property type="component" value="Unassembled WGS sequence"/>
</dbReference>
<dbReference type="PATRIC" id="fig|1423807.3.peg.236"/>
<dbReference type="PANTHER" id="PTHR33990">
    <property type="entry name" value="PROTEIN YJDN-RELATED"/>
    <property type="match status" value="1"/>
</dbReference>
<name>A0A0R1W3T6_9LACO</name>
<comment type="caution">
    <text evidence="2">The sequence shown here is derived from an EMBL/GenBank/DDBJ whole genome shotgun (WGS) entry which is preliminary data.</text>
</comment>
<proteinExistence type="predicted"/>
<dbReference type="EMBL" id="AZGF01000010">
    <property type="protein sequence ID" value="KRM12159.1"/>
    <property type="molecule type" value="Genomic_DNA"/>
</dbReference>
<organism evidence="2 3">
    <name type="scientific">Paucilactobacillus suebicus DSM 5007 = KCTC 3549</name>
    <dbReference type="NCBI Taxonomy" id="1423807"/>
    <lineage>
        <taxon>Bacteria</taxon>
        <taxon>Bacillati</taxon>
        <taxon>Bacillota</taxon>
        <taxon>Bacilli</taxon>
        <taxon>Lactobacillales</taxon>
        <taxon>Lactobacillaceae</taxon>
        <taxon>Paucilactobacillus</taxon>
    </lineage>
</organism>
<dbReference type="eggNOG" id="COG2764">
    <property type="taxonomic scope" value="Bacteria"/>
</dbReference>
<dbReference type="Pfam" id="PF06983">
    <property type="entry name" value="3-dmu-9_3-mt"/>
    <property type="match status" value="1"/>
</dbReference>
<evidence type="ECO:0000313" key="3">
    <source>
        <dbReference type="Proteomes" id="UP000051820"/>
    </source>
</evidence>
<dbReference type="InterPro" id="IPR029068">
    <property type="entry name" value="Glyas_Bleomycin-R_OHBP_Dase"/>
</dbReference>
<keyword evidence="3" id="KW-1185">Reference proteome</keyword>
<evidence type="ECO:0000313" key="2">
    <source>
        <dbReference type="EMBL" id="KRM12159.1"/>
    </source>
</evidence>
<sequence length="147" mass="16602">MTAKLYPYITFINAKEAMAYYKEVFGATNISRLPVSEDQAEYYGMMPSNLEDTTYHGEFEVAGTKILCSDAFMAEPQPSSLISILLDFDSNDTDDTKIAEDLFNKVTESDTVRVILPYSPQANGDRMGQFVDHYGITWVIRVGERIE</sequence>
<reference evidence="2 3" key="1">
    <citation type="journal article" date="2015" name="Genome Announc.">
        <title>Expanding the biotechnology potential of lactobacilli through comparative genomics of 213 strains and associated genera.</title>
        <authorList>
            <person name="Sun Z."/>
            <person name="Harris H.M."/>
            <person name="McCann A."/>
            <person name="Guo C."/>
            <person name="Argimon S."/>
            <person name="Zhang W."/>
            <person name="Yang X."/>
            <person name="Jeffery I.B."/>
            <person name="Cooney J.C."/>
            <person name="Kagawa T.F."/>
            <person name="Liu W."/>
            <person name="Song Y."/>
            <person name="Salvetti E."/>
            <person name="Wrobel A."/>
            <person name="Rasinkangas P."/>
            <person name="Parkhill J."/>
            <person name="Rea M.C."/>
            <person name="O'Sullivan O."/>
            <person name="Ritari J."/>
            <person name="Douillard F.P."/>
            <person name="Paul Ross R."/>
            <person name="Yang R."/>
            <person name="Briner A.E."/>
            <person name="Felis G.E."/>
            <person name="de Vos W.M."/>
            <person name="Barrangou R."/>
            <person name="Klaenhammer T.R."/>
            <person name="Caufield P.W."/>
            <person name="Cui Y."/>
            <person name="Zhang H."/>
            <person name="O'Toole P.W."/>
        </authorList>
    </citation>
    <scope>NUCLEOTIDE SEQUENCE [LARGE SCALE GENOMIC DNA]</scope>
    <source>
        <strain evidence="2 3">DSM 5007</strain>
    </source>
</reference>
<dbReference type="Gene3D" id="3.10.180.10">
    <property type="entry name" value="2,3-Dihydroxybiphenyl 1,2-Dioxygenase, domain 1"/>
    <property type="match status" value="1"/>
</dbReference>
<dbReference type="PANTHER" id="PTHR33990:SF5">
    <property type="entry name" value="PHNB-LIKE DOMAIN-CONTAINING PROTEIN"/>
    <property type="match status" value="1"/>
</dbReference>
<dbReference type="AlphaFoldDB" id="A0A0R1W3T6"/>
<dbReference type="RefSeq" id="WP_010621371.1">
    <property type="nucleotide sequence ID" value="NZ_AZGF01000010.1"/>
</dbReference>
<gene>
    <name evidence="2" type="ORF">FD16_GL000234</name>
</gene>
<dbReference type="CDD" id="cd06588">
    <property type="entry name" value="PhnB_like"/>
    <property type="match status" value="1"/>
</dbReference>
<dbReference type="OrthoDB" id="9795306at2"/>
<protein>
    <recommendedName>
        <fullName evidence="1">PhnB-like domain-containing protein</fullName>
    </recommendedName>
</protein>
<accession>A0A0R1W3T6</accession>
<dbReference type="InterPro" id="IPR028973">
    <property type="entry name" value="PhnB-like"/>
</dbReference>
<feature type="domain" description="PhnB-like" evidence="1">
    <location>
        <begin position="9"/>
        <end position="140"/>
    </location>
</feature>
<dbReference type="STRING" id="1423807.FD16_GL000234"/>
<dbReference type="SUPFAM" id="SSF54593">
    <property type="entry name" value="Glyoxalase/Bleomycin resistance protein/Dihydroxybiphenyl dioxygenase"/>
    <property type="match status" value="1"/>
</dbReference>